<dbReference type="PANTHER" id="PTHR31264">
    <property type="entry name" value="OS07G0554500 PROTEIN-RELATED"/>
    <property type="match status" value="1"/>
</dbReference>
<feature type="domain" description="F-box" evidence="1">
    <location>
        <begin position="9"/>
        <end position="51"/>
    </location>
</feature>
<dbReference type="InterPro" id="IPR036047">
    <property type="entry name" value="F-box-like_dom_sf"/>
</dbReference>
<sequence>MAAPRSIEFLALNDDILAEILIRLPTLSDLGRACAVCVVFRRVITSHSFLRRMYKLHPPSLLGFRTFTGLFQPVEPPHPSSVAAYSLAGGDGFRFLFLPCAGYWVVRDVRMGRFILDYDEHQDGIFTKIAVCDPLTQRYVILPSIPQVLPPSTLRHASTVEGPHSRRYDVFLAPCGEEEHASKVGDSESFRIFWIARCPSKGLWLLCTADADCKVWIRCCTGRVSNFH</sequence>
<evidence type="ECO:0000259" key="1">
    <source>
        <dbReference type="Pfam" id="PF00646"/>
    </source>
</evidence>
<protein>
    <recommendedName>
        <fullName evidence="1">F-box domain-containing protein</fullName>
    </recommendedName>
</protein>
<dbReference type="AlphaFoldDB" id="A0A5J9VQ04"/>
<name>A0A5J9VQ04_9POAL</name>
<comment type="caution">
    <text evidence="2">The sequence shown here is derived from an EMBL/GenBank/DDBJ whole genome shotgun (WGS) entry which is preliminary data.</text>
</comment>
<dbReference type="Pfam" id="PF00646">
    <property type="entry name" value="F-box"/>
    <property type="match status" value="1"/>
</dbReference>
<dbReference type="PANTHER" id="PTHR31264:SF29">
    <property type="entry name" value="OS07G0554500 PROTEIN"/>
    <property type="match status" value="1"/>
</dbReference>
<feature type="non-terminal residue" evidence="2">
    <location>
        <position position="1"/>
    </location>
</feature>
<gene>
    <name evidence="2" type="ORF">EJB05_11833</name>
</gene>
<accession>A0A5J9VQ04</accession>
<dbReference type="EMBL" id="RWGY01000007">
    <property type="protein sequence ID" value="TVU38462.1"/>
    <property type="molecule type" value="Genomic_DNA"/>
</dbReference>
<reference evidence="2 3" key="1">
    <citation type="journal article" date="2019" name="Sci. Rep.">
        <title>A high-quality genome of Eragrostis curvula grass provides insights into Poaceae evolution and supports new strategies to enhance forage quality.</title>
        <authorList>
            <person name="Carballo J."/>
            <person name="Santos B.A.C.M."/>
            <person name="Zappacosta D."/>
            <person name="Garbus I."/>
            <person name="Selva J.P."/>
            <person name="Gallo C.A."/>
            <person name="Diaz A."/>
            <person name="Albertini E."/>
            <person name="Caccamo M."/>
            <person name="Echenique V."/>
        </authorList>
    </citation>
    <scope>NUCLEOTIDE SEQUENCE [LARGE SCALE GENOMIC DNA]</scope>
    <source>
        <strain evidence="3">cv. Victoria</strain>
        <tissue evidence="2">Leaf</tissue>
    </source>
</reference>
<evidence type="ECO:0000313" key="2">
    <source>
        <dbReference type="EMBL" id="TVU38462.1"/>
    </source>
</evidence>
<organism evidence="2 3">
    <name type="scientific">Eragrostis curvula</name>
    <name type="common">weeping love grass</name>
    <dbReference type="NCBI Taxonomy" id="38414"/>
    <lineage>
        <taxon>Eukaryota</taxon>
        <taxon>Viridiplantae</taxon>
        <taxon>Streptophyta</taxon>
        <taxon>Embryophyta</taxon>
        <taxon>Tracheophyta</taxon>
        <taxon>Spermatophyta</taxon>
        <taxon>Magnoliopsida</taxon>
        <taxon>Liliopsida</taxon>
        <taxon>Poales</taxon>
        <taxon>Poaceae</taxon>
        <taxon>PACMAD clade</taxon>
        <taxon>Chloridoideae</taxon>
        <taxon>Eragrostideae</taxon>
        <taxon>Eragrostidinae</taxon>
        <taxon>Eragrostis</taxon>
    </lineage>
</organism>
<dbReference type="Proteomes" id="UP000324897">
    <property type="component" value="Chromosome 4"/>
</dbReference>
<keyword evidence="3" id="KW-1185">Reference proteome</keyword>
<dbReference type="InterPro" id="IPR001810">
    <property type="entry name" value="F-box_dom"/>
</dbReference>
<dbReference type="Gramene" id="TVU38462">
    <property type="protein sequence ID" value="TVU38462"/>
    <property type="gene ID" value="EJB05_11833"/>
</dbReference>
<dbReference type="SUPFAM" id="SSF81383">
    <property type="entry name" value="F-box domain"/>
    <property type="match status" value="1"/>
</dbReference>
<evidence type="ECO:0000313" key="3">
    <source>
        <dbReference type="Proteomes" id="UP000324897"/>
    </source>
</evidence>
<proteinExistence type="predicted"/>